<dbReference type="SUPFAM" id="SSF56935">
    <property type="entry name" value="Porins"/>
    <property type="match status" value="1"/>
</dbReference>
<evidence type="ECO:0000259" key="13">
    <source>
        <dbReference type="Pfam" id="PF07715"/>
    </source>
</evidence>
<sequence length="622" mass="69348">MRPALLLPIALLCPPDAWGDDEPLKLADTLVSANRQAEERDSSTSASTVFTRADIDRLQPDSVVDLLNRVPGVQVAQSGGRGSLPGIFVRGMQSSQTLVLVDGVRVATATSADSNLQNLGVDQIERVEVLRGARSAIHGADAMAGVIQIFTRRADQAGLQGRLHVTAGSDGHWQRDLGLSGANDDSRFALSAGLDESAGINRTHASFASDQDHDAYRNRSLSLTASHYFTDDLEAGITLLDNQGKNEYDNPFGRFDSLSLSTVGQKPYSDFQLSSFGTYVDARLTEHWKSRLELGHSENQETSRDTLSDEHSAFNTYRDSLGWQNTLHLDERNSLLAGVDIFQDRVTSSTAFAEDSRWNRAAFVQHSYRTDSFGTQVGWRRDVNQQFGGQNTWSAAVTWFVNRSNDLVLSYSEGFRAPTFNDLYYPGYSNPNLTPEHSKSYELQWRSRLSDTTRLETSLYRTELSDAIVLDSNFLPQNIGHARINGAEAVLRQQLRDWNSALSLAVIDPRDRDSGHTMTRRARRTLNWDLDRRFGALAVGVTWQAVSRSYNDASNQQRIGGYALMGLRSSWAVTPQVKVDLKVDNLLDRQYSRVLYEFDGQAYGYREQGRAWTIGLTWNPAL</sequence>
<dbReference type="Gene3D" id="2.170.130.10">
    <property type="entry name" value="TonB-dependent receptor, plug domain"/>
    <property type="match status" value="1"/>
</dbReference>
<dbReference type="PROSITE" id="PS52016">
    <property type="entry name" value="TONB_DEPENDENT_REC_3"/>
    <property type="match status" value="1"/>
</dbReference>
<keyword evidence="8 10" id="KW-0472">Membrane</keyword>
<keyword evidence="4 10" id="KW-0812">Transmembrane</keyword>
<evidence type="ECO:0000256" key="11">
    <source>
        <dbReference type="RuleBase" id="RU003357"/>
    </source>
</evidence>
<accession>A0A7D5I0E4</accession>
<evidence type="ECO:0000256" key="2">
    <source>
        <dbReference type="ARBA" id="ARBA00022448"/>
    </source>
</evidence>
<keyword evidence="6" id="KW-0406">Ion transport</keyword>
<dbReference type="Pfam" id="PF07715">
    <property type="entry name" value="Plug"/>
    <property type="match status" value="1"/>
</dbReference>
<evidence type="ECO:0000256" key="1">
    <source>
        <dbReference type="ARBA" id="ARBA00004571"/>
    </source>
</evidence>
<evidence type="ECO:0000256" key="9">
    <source>
        <dbReference type="ARBA" id="ARBA00023237"/>
    </source>
</evidence>
<comment type="subcellular location">
    <subcellularLocation>
        <location evidence="1 10">Cell outer membrane</location>
        <topology evidence="1 10">Multi-pass membrane protein</topology>
    </subcellularLocation>
</comment>
<organism evidence="14 15">
    <name type="scientific">Pseudomonas eucalypticola</name>
    <dbReference type="NCBI Taxonomy" id="2599595"/>
    <lineage>
        <taxon>Bacteria</taxon>
        <taxon>Pseudomonadati</taxon>
        <taxon>Pseudomonadota</taxon>
        <taxon>Gammaproteobacteria</taxon>
        <taxon>Pseudomonadales</taxon>
        <taxon>Pseudomonadaceae</taxon>
        <taxon>Pseudomonas</taxon>
    </lineage>
</organism>
<keyword evidence="14" id="KW-0675">Receptor</keyword>
<dbReference type="PANTHER" id="PTHR30069">
    <property type="entry name" value="TONB-DEPENDENT OUTER MEMBRANE RECEPTOR"/>
    <property type="match status" value="1"/>
</dbReference>
<evidence type="ECO:0000256" key="6">
    <source>
        <dbReference type="ARBA" id="ARBA00023065"/>
    </source>
</evidence>
<keyword evidence="7 11" id="KW-0798">TonB box</keyword>
<dbReference type="InterPro" id="IPR039426">
    <property type="entry name" value="TonB-dep_rcpt-like"/>
</dbReference>
<feature type="domain" description="TonB-dependent receptor-like beta-barrel" evidence="12">
    <location>
        <begin position="169"/>
        <end position="586"/>
    </location>
</feature>
<protein>
    <submittedName>
        <fullName evidence="14">TonB-dependent receptor</fullName>
    </submittedName>
</protein>
<proteinExistence type="inferred from homology"/>
<evidence type="ECO:0000256" key="8">
    <source>
        <dbReference type="ARBA" id="ARBA00023136"/>
    </source>
</evidence>
<keyword evidence="2 10" id="KW-0813">Transport</keyword>
<evidence type="ECO:0000256" key="7">
    <source>
        <dbReference type="ARBA" id="ARBA00023077"/>
    </source>
</evidence>
<gene>
    <name evidence="14" type="ORF">HWQ56_25620</name>
</gene>
<keyword evidence="9 10" id="KW-0998">Cell outer membrane</keyword>
<evidence type="ECO:0000313" key="14">
    <source>
        <dbReference type="EMBL" id="QKZ06971.1"/>
    </source>
</evidence>
<dbReference type="InterPro" id="IPR036942">
    <property type="entry name" value="Beta-barrel_TonB_sf"/>
</dbReference>
<dbReference type="Pfam" id="PF00593">
    <property type="entry name" value="TonB_dep_Rec_b-barrel"/>
    <property type="match status" value="1"/>
</dbReference>
<dbReference type="Proteomes" id="UP000509568">
    <property type="component" value="Chromosome"/>
</dbReference>
<evidence type="ECO:0000256" key="3">
    <source>
        <dbReference type="ARBA" id="ARBA00022452"/>
    </source>
</evidence>
<evidence type="ECO:0000313" key="15">
    <source>
        <dbReference type="Proteomes" id="UP000509568"/>
    </source>
</evidence>
<dbReference type="AlphaFoldDB" id="A0A7D5I0E4"/>
<reference evidence="14 15" key="1">
    <citation type="submission" date="2020-06" db="EMBL/GenBank/DDBJ databases">
        <title>Pseudomonas eucalypticola sp. nov., an endophyte of Eucalyptus dunnii leaves with biocontrol ability of eucalyptus leaf blight.</title>
        <authorList>
            <person name="Liu Y."/>
            <person name="Song Z."/>
            <person name="Zeng H."/>
            <person name="Lu M."/>
            <person name="Wang X."/>
            <person name="Lian X."/>
            <person name="Zhang Q."/>
        </authorList>
    </citation>
    <scope>NUCLEOTIDE SEQUENCE [LARGE SCALE GENOMIC DNA]</scope>
    <source>
        <strain evidence="14 15">NP-1</strain>
    </source>
</reference>
<dbReference type="CDD" id="cd01347">
    <property type="entry name" value="ligand_gated_channel"/>
    <property type="match status" value="1"/>
</dbReference>
<comment type="similarity">
    <text evidence="10 11">Belongs to the TonB-dependent receptor family.</text>
</comment>
<dbReference type="GO" id="GO:0006811">
    <property type="term" value="P:monoatomic ion transport"/>
    <property type="evidence" value="ECO:0007669"/>
    <property type="project" value="UniProtKB-KW"/>
</dbReference>
<name>A0A7D5I0E4_9PSED</name>
<dbReference type="GO" id="GO:0015889">
    <property type="term" value="P:cobalamin transport"/>
    <property type="evidence" value="ECO:0007669"/>
    <property type="project" value="TreeGrafter"/>
</dbReference>
<feature type="domain" description="TonB-dependent receptor plug" evidence="13">
    <location>
        <begin position="42"/>
        <end position="146"/>
    </location>
</feature>
<dbReference type="InterPro" id="IPR037066">
    <property type="entry name" value="Plug_dom_sf"/>
</dbReference>
<evidence type="ECO:0000259" key="12">
    <source>
        <dbReference type="Pfam" id="PF00593"/>
    </source>
</evidence>
<keyword evidence="5" id="KW-0732">Signal</keyword>
<dbReference type="InterPro" id="IPR000531">
    <property type="entry name" value="Beta-barrel_TonB"/>
</dbReference>
<evidence type="ECO:0000256" key="5">
    <source>
        <dbReference type="ARBA" id="ARBA00022729"/>
    </source>
</evidence>
<evidence type="ECO:0000256" key="10">
    <source>
        <dbReference type="PROSITE-ProRule" id="PRU01360"/>
    </source>
</evidence>
<keyword evidence="15" id="KW-1185">Reference proteome</keyword>
<keyword evidence="3 10" id="KW-1134">Transmembrane beta strand</keyword>
<dbReference type="RefSeq" id="WP_176572062.1">
    <property type="nucleotide sequence ID" value="NZ_CP056030.1"/>
</dbReference>
<dbReference type="PANTHER" id="PTHR30069:SF53">
    <property type="entry name" value="COLICIN I RECEPTOR-RELATED"/>
    <property type="match status" value="1"/>
</dbReference>
<dbReference type="KEGG" id="pez:HWQ56_25620"/>
<dbReference type="GO" id="GO:0009279">
    <property type="term" value="C:cell outer membrane"/>
    <property type="evidence" value="ECO:0007669"/>
    <property type="project" value="UniProtKB-SubCell"/>
</dbReference>
<dbReference type="EMBL" id="CP056030">
    <property type="protein sequence ID" value="QKZ06971.1"/>
    <property type="molecule type" value="Genomic_DNA"/>
</dbReference>
<dbReference type="InterPro" id="IPR012910">
    <property type="entry name" value="Plug_dom"/>
</dbReference>
<evidence type="ECO:0000256" key="4">
    <source>
        <dbReference type="ARBA" id="ARBA00022692"/>
    </source>
</evidence>
<dbReference type="Gene3D" id="2.40.170.20">
    <property type="entry name" value="TonB-dependent receptor, beta-barrel domain"/>
    <property type="match status" value="1"/>
</dbReference>